<dbReference type="SMART" id="SM01252">
    <property type="entry name" value="KilA-N"/>
    <property type="match status" value="1"/>
</dbReference>
<dbReference type="RefSeq" id="WP_114792496.1">
    <property type="nucleotide sequence ID" value="NZ_CP139960.1"/>
</dbReference>
<name>A0ABZ0W6M4_9BACT</name>
<evidence type="ECO:0000313" key="2">
    <source>
        <dbReference type="EMBL" id="WQD38902.1"/>
    </source>
</evidence>
<dbReference type="EMBL" id="CP139960">
    <property type="protein sequence ID" value="WQD38902.1"/>
    <property type="molecule type" value="Genomic_DNA"/>
</dbReference>
<evidence type="ECO:0000259" key="1">
    <source>
        <dbReference type="PROSITE" id="PS51301"/>
    </source>
</evidence>
<accession>A0ABZ0W6M4</accession>
<evidence type="ECO:0000313" key="3">
    <source>
        <dbReference type="Proteomes" id="UP001325680"/>
    </source>
</evidence>
<gene>
    <name evidence="2" type="ORF">U0035_01930</name>
</gene>
<sequence>MSKNKKIHVKGLDIVLYQDNQHDYISLTDIARYRDAERSDYILQNWMRNRSTIEFIGLWETFNNTGFNSIEFDGIKNMSGSNSFSLTPKRWIESTNAIGIISKTGRYGGTFAHKDIAFEFATWLSAEFKFYLIKEFQRLKEDENSRLKLEWSLQRTISKINYQIHTDAIKENLIPKAITWQQAGFVYASEADLLNMALFGITAKEWRDNNPGQTGNIRDYATLEQLVVLSNMESINALLIARGLPQAERLLQLNQVAITQMKSLLESKTIKRLNRSKDDGKNG</sequence>
<dbReference type="InterPro" id="IPR017880">
    <property type="entry name" value="KilA_N"/>
</dbReference>
<protein>
    <submittedName>
        <fullName evidence="2">KilA-N domain-containing protein</fullName>
    </submittedName>
</protein>
<dbReference type="PROSITE" id="PS51301">
    <property type="entry name" value="KILA_N"/>
    <property type="match status" value="1"/>
</dbReference>
<dbReference type="InterPro" id="IPR018004">
    <property type="entry name" value="KilA/APSES_HTH"/>
</dbReference>
<dbReference type="Pfam" id="PF04383">
    <property type="entry name" value="KilA-N"/>
    <property type="match status" value="1"/>
</dbReference>
<dbReference type="Proteomes" id="UP001325680">
    <property type="component" value="Chromosome"/>
</dbReference>
<feature type="domain" description="KilA-N" evidence="1">
    <location>
        <begin position="3"/>
        <end position="139"/>
    </location>
</feature>
<proteinExistence type="predicted"/>
<keyword evidence="3" id="KW-1185">Reference proteome</keyword>
<reference evidence="2 3" key="1">
    <citation type="submission" date="2023-12" db="EMBL/GenBank/DDBJ databases">
        <title>Genome sequencing and assembly of bacterial species from a model synthetic community.</title>
        <authorList>
            <person name="Hogle S.L."/>
        </authorList>
    </citation>
    <scope>NUCLEOTIDE SEQUENCE [LARGE SCALE GENOMIC DNA]</scope>
    <source>
        <strain evidence="2 3">HAMBI_3031</strain>
    </source>
</reference>
<organism evidence="2 3">
    <name type="scientific">Niabella yanshanensis</name>
    <dbReference type="NCBI Taxonomy" id="577386"/>
    <lineage>
        <taxon>Bacteria</taxon>
        <taxon>Pseudomonadati</taxon>
        <taxon>Bacteroidota</taxon>
        <taxon>Chitinophagia</taxon>
        <taxon>Chitinophagales</taxon>
        <taxon>Chitinophagaceae</taxon>
        <taxon>Niabella</taxon>
    </lineage>
</organism>